<accession>A0A7G9A4E3</accession>
<reference evidence="1" key="1">
    <citation type="submission" date="2020-07" db="EMBL/GenBank/DDBJ databases">
        <title>Dissolved microcystin release linked to lysis of a Microcystis spp. bloom in Lake Erie (USA) attributed to a novel cyanophage.</title>
        <authorList>
            <person name="McKindles K.M."/>
            <person name="Manes M.A."/>
            <person name="DeMarco J.R."/>
            <person name="McClure A."/>
            <person name="McKay R.M."/>
            <person name="Davis T.W."/>
            <person name="Bullerjahn G.S."/>
        </authorList>
    </citation>
    <scope>NUCLEOTIDE SEQUENCE</scope>
</reference>
<evidence type="ECO:0000313" key="1">
    <source>
        <dbReference type="EMBL" id="QNL31616.1"/>
    </source>
</evidence>
<proteinExistence type="predicted"/>
<dbReference type="EMBL" id="MT840186">
    <property type="protein sequence ID" value="QNL31616.1"/>
    <property type="molecule type" value="Genomic_DNA"/>
</dbReference>
<sequence>MDFLAFFAKRVSIMAIRKWEFNLCQKDSEYLKEIAKELGLTESEVIRKGLKLMALYAKTETEEDTQLIIEKDGNQKQIIV</sequence>
<name>A0A7G9A4E3_9VIRU</name>
<organism evidence="1">
    <name type="scientific">Bacteriophage sp</name>
    <dbReference type="NCBI Taxonomy" id="38018"/>
    <lineage>
        <taxon>Viruses</taxon>
    </lineage>
</organism>
<protein>
    <submittedName>
        <fullName evidence="1">Uncharacterized protein</fullName>
    </submittedName>
</protein>